<name>Q2QR69_ORYSJ</name>
<dbReference type="EMBL" id="DP000011">
    <property type="protein sequence ID" value="ABA98450.1"/>
    <property type="molecule type" value="Genomic_DNA"/>
</dbReference>
<evidence type="ECO:0000313" key="1">
    <source>
        <dbReference type="EMBL" id="ABA98450.1"/>
    </source>
</evidence>
<organism evidence="1">
    <name type="scientific">Oryza sativa subsp. japonica</name>
    <name type="common">Rice</name>
    <dbReference type="NCBI Taxonomy" id="39947"/>
    <lineage>
        <taxon>Eukaryota</taxon>
        <taxon>Viridiplantae</taxon>
        <taxon>Streptophyta</taxon>
        <taxon>Embryophyta</taxon>
        <taxon>Tracheophyta</taxon>
        <taxon>Spermatophyta</taxon>
        <taxon>Magnoliopsida</taxon>
        <taxon>Liliopsida</taxon>
        <taxon>Poales</taxon>
        <taxon>Poaceae</taxon>
        <taxon>BOP clade</taxon>
        <taxon>Oryzoideae</taxon>
        <taxon>Oryzeae</taxon>
        <taxon>Oryzinae</taxon>
        <taxon>Oryza</taxon>
        <taxon>Oryza sativa</taxon>
    </lineage>
</organism>
<dbReference type="AlphaFoldDB" id="Q2QR69"/>
<sequence>MGDWSDRMGAAGFTGGDWEVLLETMDPTVKVASGKRSNRYDNGGLTSGKQPIILAAILTKPHVFDGVDFPYWCDKMKSYMMVVDYDIWQKVVYPYEISPYVNTAAIKTKFESNCKARGRMETAAPIPGCMEAA</sequence>
<accession>Q2QR69</accession>
<reference evidence="1" key="3">
    <citation type="submission" date="2006-01" db="EMBL/GenBank/DDBJ databases">
        <authorList>
            <person name="Buell R."/>
        </authorList>
    </citation>
    <scope>NUCLEOTIDE SEQUENCE</scope>
</reference>
<reference evidence="1" key="2">
    <citation type="submission" date="2005-04" db="EMBL/GenBank/DDBJ databases">
        <authorList>
            <person name="Buell C.R."/>
            <person name="Wing R.A."/>
            <person name="McCombie W.A."/>
            <person name="Ouyang S."/>
        </authorList>
    </citation>
    <scope>NUCLEOTIDE SEQUENCE</scope>
</reference>
<gene>
    <name evidence="1" type="ordered locus">LOC_Os12g28600</name>
</gene>
<protein>
    <recommendedName>
        <fullName evidence="2">Retrotransposon protein, putative, Ty1-copia subclass</fullName>
    </recommendedName>
</protein>
<reference evidence="1" key="1">
    <citation type="journal article" date="2005" name="BMC Biol.">
        <title>The sequence of rice chromosomes 11 and 12, rich in disease resistance genes and recent gene duplications.</title>
        <authorList>
            <consortium name="The rice chromosomes 11 and 12 sequencing consortia"/>
        </authorList>
    </citation>
    <scope>NUCLEOTIDE SEQUENCE [LARGE SCALE GENOMIC DNA]</scope>
</reference>
<proteinExistence type="predicted"/>
<evidence type="ECO:0008006" key="2">
    <source>
        <dbReference type="Google" id="ProtNLM"/>
    </source>
</evidence>